<dbReference type="AlphaFoldDB" id="A0A1L9R4G5"/>
<accession>A0A1L9R4G5</accession>
<feature type="non-terminal residue" evidence="1">
    <location>
        <position position="99"/>
    </location>
</feature>
<sequence length="99" mass="10849">MVLTMVISSGSRLQEGRSPILALLLWLQADAPVVHSNNIAGSFIQKIQTIQCGKHLKTLFGTIDVHIAEFVCSWPKLGQLYHGQAPTHSKLLASTTRID</sequence>
<reference evidence="2" key="1">
    <citation type="journal article" date="2017" name="Genome Biol.">
        <title>Comparative genomics reveals high biological diversity and specific adaptations in the industrially and medically important fungal genus Aspergillus.</title>
        <authorList>
            <person name="de Vries R.P."/>
            <person name="Riley R."/>
            <person name="Wiebenga A."/>
            <person name="Aguilar-Osorio G."/>
            <person name="Amillis S."/>
            <person name="Uchima C.A."/>
            <person name="Anderluh G."/>
            <person name="Asadollahi M."/>
            <person name="Askin M."/>
            <person name="Barry K."/>
            <person name="Battaglia E."/>
            <person name="Bayram O."/>
            <person name="Benocci T."/>
            <person name="Braus-Stromeyer S.A."/>
            <person name="Caldana C."/>
            <person name="Canovas D."/>
            <person name="Cerqueira G.C."/>
            <person name="Chen F."/>
            <person name="Chen W."/>
            <person name="Choi C."/>
            <person name="Clum A."/>
            <person name="Dos Santos R.A."/>
            <person name="Damasio A.R."/>
            <person name="Diallinas G."/>
            <person name="Emri T."/>
            <person name="Fekete E."/>
            <person name="Flipphi M."/>
            <person name="Freyberg S."/>
            <person name="Gallo A."/>
            <person name="Gournas C."/>
            <person name="Habgood R."/>
            <person name="Hainaut M."/>
            <person name="Harispe M.L."/>
            <person name="Henrissat B."/>
            <person name="Hilden K.S."/>
            <person name="Hope R."/>
            <person name="Hossain A."/>
            <person name="Karabika E."/>
            <person name="Karaffa L."/>
            <person name="Karanyi Z."/>
            <person name="Krasevec N."/>
            <person name="Kuo A."/>
            <person name="Kusch H."/>
            <person name="LaButti K."/>
            <person name="Lagendijk E.L."/>
            <person name="Lapidus A."/>
            <person name="Levasseur A."/>
            <person name="Lindquist E."/>
            <person name="Lipzen A."/>
            <person name="Logrieco A.F."/>
            <person name="MacCabe A."/>
            <person name="Maekelae M.R."/>
            <person name="Malavazi I."/>
            <person name="Melin P."/>
            <person name="Meyer V."/>
            <person name="Mielnichuk N."/>
            <person name="Miskei M."/>
            <person name="Molnar A.P."/>
            <person name="Mule G."/>
            <person name="Ngan C.Y."/>
            <person name="Orejas M."/>
            <person name="Orosz E."/>
            <person name="Ouedraogo J.P."/>
            <person name="Overkamp K.M."/>
            <person name="Park H.-S."/>
            <person name="Perrone G."/>
            <person name="Piumi F."/>
            <person name="Punt P.J."/>
            <person name="Ram A.F."/>
            <person name="Ramon A."/>
            <person name="Rauscher S."/>
            <person name="Record E."/>
            <person name="Riano-Pachon D.M."/>
            <person name="Robert V."/>
            <person name="Roehrig J."/>
            <person name="Ruller R."/>
            <person name="Salamov A."/>
            <person name="Salih N.S."/>
            <person name="Samson R.A."/>
            <person name="Sandor E."/>
            <person name="Sanguinetti M."/>
            <person name="Schuetze T."/>
            <person name="Sepcic K."/>
            <person name="Shelest E."/>
            <person name="Sherlock G."/>
            <person name="Sophianopoulou V."/>
            <person name="Squina F.M."/>
            <person name="Sun H."/>
            <person name="Susca A."/>
            <person name="Todd R.B."/>
            <person name="Tsang A."/>
            <person name="Unkles S.E."/>
            <person name="van de Wiele N."/>
            <person name="van Rossen-Uffink D."/>
            <person name="Oliveira J.V."/>
            <person name="Vesth T.C."/>
            <person name="Visser J."/>
            <person name="Yu J.-H."/>
            <person name="Zhou M."/>
            <person name="Andersen M.R."/>
            <person name="Archer D.B."/>
            <person name="Baker S.E."/>
            <person name="Benoit I."/>
            <person name="Brakhage A.A."/>
            <person name="Braus G.H."/>
            <person name="Fischer R."/>
            <person name="Frisvad J.C."/>
            <person name="Goldman G.H."/>
            <person name="Houbraken J."/>
            <person name="Oakley B."/>
            <person name="Pocsi I."/>
            <person name="Scazzocchio C."/>
            <person name="Seiboth B."/>
            <person name="vanKuyk P.A."/>
            <person name="Wortman J."/>
            <person name="Dyer P.S."/>
            <person name="Grigoriev I.V."/>
        </authorList>
    </citation>
    <scope>NUCLEOTIDE SEQUENCE [LARGE SCALE GENOMIC DNA]</scope>
    <source>
        <strain evidence="2">DTO 134E9</strain>
    </source>
</reference>
<protein>
    <submittedName>
        <fullName evidence="1">Uncharacterized protein</fullName>
    </submittedName>
</protein>
<proteinExistence type="predicted"/>
<dbReference type="EMBL" id="KV878218">
    <property type="protein sequence ID" value="OJJ29777.1"/>
    <property type="molecule type" value="Genomic_DNA"/>
</dbReference>
<dbReference type="GeneID" id="63752630"/>
<organism evidence="1 2">
    <name type="scientific">Aspergillus wentii DTO 134E9</name>
    <dbReference type="NCBI Taxonomy" id="1073089"/>
    <lineage>
        <taxon>Eukaryota</taxon>
        <taxon>Fungi</taxon>
        <taxon>Dikarya</taxon>
        <taxon>Ascomycota</taxon>
        <taxon>Pezizomycotina</taxon>
        <taxon>Eurotiomycetes</taxon>
        <taxon>Eurotiomycetidae</taxon>
        <taxon>Eurotiales</taxon>
        <taxon>Aspergillaceae</taxon>
        <taxon>Aspergillus</taxon>
        <taxon>Aspergillus subgen. Cremei</taxon>
    </lineage>
</organism>
<name>A0A1L9R4G5_ASPWE</name>
<evidence type="ECO:0000313" key="1">
    <source>
        <dbReference type="EMBL" id="OJJ29777.1"/>
    </source>
</evidence>
<gene>
    <name evidence="1" type="ORF">ASPWEDRAFT_46537</name>
</gene>
<keyword evidence="2" id="KW-1185">Reference proteome</keyword>
<dbReference type="VEuPathDB" id="FungiDB:ASPWEDRAFT_46537"/>
<dbReference type="Proteomes" id="UP000184383">
    <property type="component" value="Unassembled WGS sequence"/>
</dbReference>
<dbReference type="RefSeq" id="XP_040683454.1">
    <property type="nucleotide sequence ID" value="XM_040836782.1"/>
</dbReference>
<evidence type="ECO:0000313" key="2">
    <source>
        <dbReference type="Proteomes" id="UP000184383"/>
    </source>
</evidence>